<dbReference type="KEGG" id="slx:SLAV_00745"/>
<evidence type="ECO:0000313" key="3">
    <source>
        <dbReference type="Proteomes" id="UP000231791"/>
    </source>
</evidence>
<name>A0A2K8PRX9_STRLA</name>
<sequence length="202" mass="22044">MTPSAETISQLSERQNFKSWVQETGAVGLADIQSLVITLGGYDEKNEASVTGAELVDKHCEPALRGTLFESPGGGGGSPIPNVRFDLDKPVVSPKAFAKKEYKLKKGEQQTFVIETTTKNQACEFRVLFHVRVGTKTTTVTADDAGRPFKVTSRLPYEQYQVLYVGGIYCSGPLPYYRQDPKLFAVGRQCSKAGVTEGQTTP</sequence>
<organism evidence="2 3">
    <name type="scientific">Streptomyces lavendulae subsp. lavendulae</name>
    <dbReference type="NCBI Taxonomy" id="58340"/>
    <lineage>
        <taxon>Bacteria</taxon>
        <taxon>Bacillati</taxon>
        <taxon>Actinomycetota</taxon>
        <taxon>Actinomycetes</taxon>
        <taxon>Kitasatosporales</taxon>
        <taxon>Streptomycetaceae</taxon>
        <taxon>Streptomyces</taxon>
    </lineage>
</organism>
<accession>A0A2K8PRX9</accession>
<dbReference type="KEGG" id="slx:SLAV_38645"/>
<evidence type="ECO:0000313" key="2">
    <source>
        <dbReference type="EMBL" id="ATZ29492.1"/>
    </source>
</evidence>
<reference evidence="2 3" key="1">
    <citation type="submission" date="2017-11" db="EMBL/GenBank/DDBJ databases">
        <title>Complete genome sequence of Streptomyces lavendulae subsp. lavendulae CCM 3239 (formerly 'Streptomyces aureofaciens CCM 3239'), the producer of the angucycline-type antibiotic auricin.</title>
        <authorList>
            <person name="Busche T."/>
            <person name="Novakova R."/>
            <person name="Al'Dilaimi A."/>
            <person name="Homerova D."/>
            <person name="Feckova L."/>
            <person name="Rezuchova B."/>
            <person name="Mingyar E."/>
            <person name="Csolleiova D."/>
            <person name="Bekeova C."/>
            <person name="Winkler A."/>
            <person name="Sevcikova B."/>
            <person name="Kalinowski J."/>
            <person name="Kormanec J."/>
            <person name="Ruckert C."/>
        </authorList>
    </citation>
    <scope>NUCLEOTIDE SEQUENCE [LARGE SCALE GENOMIC DNA]</scope>
    <source>
        <strain evidence="2 3">CCM 3239</strain>
    </source>
</reference>
<dbReference type="EMBL" id="CP024985">
    <property type="protein sequence ID" value="ATZ29492.1"/>
    <property type="molecule type" value="Genomic_DNA"/>
</dbReference>
<gene>
    <name evidence="1" type="ORF">SLAV_00745</name>
    <name evidence="2" type="ORF">SLAV_38645</name>
</gene>
<dbReference type="EMBL" id="CP024985">
    <property type="protein sequence ID" value="ATZ22079.1"/>
    <property type="molecule type" value="Genomic_DNA"/>
</dbReference>
<dbReference type="Proteomes" id="UP000231791">
    <property type="component" value="Chromosome"/>
</dbReference>
<keyword evidence="3" id="KW-1185">Reference proteome</keyword>
<evidence type="ECO:0000313" key="1">
    <source>
        <dbReference type="EMBL" id="ATZ22079.1"/>
    </source>
</evidence>
<dbReference type="AlphaFoldDB" id="A0A2K8PRX9"/>
<proteinExistence type="predicted"/>
<protein>
    <submittedName>
        <fullName evidence="2">Uncharacterized protein</fullName>
    </submittedName>
</protein>